<keyword evidence="7" id="KW-1185">Reference proteome</keyword>
<dbReference type="SUPFAM" id="SSF144232">
    <property type="entry name" value="HIT/MYND zinc finger-like"/>
    <property type="match status" value="1"/>
</dbReference>
<dbReference type="AlphaFoldDB" id="A0AAD5E4A3"/>
<reference evidence="6" key="2">
    <citation type="journal article" date="2022" name="Proc. Natl. Acad. Sci. U.S.A.">
        <title>Diploid-dominant life cycles characterize the early evolution of Fungi.</title>
        <authorList>
            <person name="Amses K.R."/>
            <person name="Simmons D.R."/>
            <person name="Longcore J.E."/>
            <person name="Mondo S.J."/>
            <person name="Seto K."/>
            <person name="Jeronimo G.H."/>
            <person name="Bonds A.E."/>
            <person name="Quandt C.A."/>
            <person name="Davis W.J."/>
            <person name="Chang Y."/>
            <person name="Federici B.A."/>
            <person name="Kuo A."/>
            <person name="LaButti K."/>
            <person name="Pangilinan J."/>
            <person name="Andreopoulos W."/>
            <person name="Tritt A."/>
            <person name="Riley R."/>
            <person name="Hundley H."/>
            <person name="Johnson J."/>
            <person name="Lipzen A."/>
            <person name="Barry K."/>
            <person name="Lang B.F."/>
            <person name="Cuomo C.A."/>
            <person name="Buchler N.E."/>
            <person name="Grigoriev I.V."/>
            <person name="Spatafora J.W."/>
            <person name="Stajich J.E."/>
            <person name="James T.Y."/>
        </authorList>
    </citation>
    <scope>NUCLEOTIDE SEQUENCE</scope>
    <source>
        <strain evidence="6">AG</strain>
    </source>
</reference>
<keyword evidence="1" id="KW-0479">Metal-binding</keyword>
<keyword evidence="3" id="KW-0862">Zinc</keyword>
<dbReference type="CDD" id="cd23024">
    <property type="entry name" value="zf-HIT_ZNHIT2-3"/>
    <property type="match status" value="1"/>
</dbReference>
<dbReference type="Pfam" id="PF04438">
    <property type="entry name" value="zf-HIT"/>
    <property type="match status" value="1"/>
</dbReference>
<gene>
    <name evidence="6" type="ORF">K450DRAFT_258373</name>
</gene>
<sequence length="144" mass="16315">MLGTPCQVCTENPSKYKCPTCKIPYCSLNCFKKHKEIPCYETKVQQAPAIQESQQKTSSSKDVLKDDDEFLLSQEQLRNLSRSEAIHDYLKHPQIRNLISAIDSSKDPAKMLDQARQNDPVFGKLVEEMLYTVTGKKAGEDETS</sequence>
<proteinExistence type="predicted"/>
<dbReference type="EMBL" id="MU620962">
    <property type="protein sequence ID" value="KAI8576080.1"/>
    <property type="molecule type" value="Genomic_DNA"/>
</dbReference>
<dbReference type="RefSeq" id="XP_051441084.1">
    <property type="nucleotide sequence ID" value="XM_051591829.1"/>
</dbReference>
<feature type="domain" description="HIT-type" evidence="5">
    <location>
        <begin position="6"/>
        <end position="39"/>
    </location>
</feature>
<evidence type="ECO:0000256" key="3">
    <source>
        <dbReference type="ARBA" id="ARBA00022833"/>
    </source>
</evidence>
<dbReference type="InterPro" id="IPR007529">
    <property type="entry name" value="Znf_HIT"/>
</dbReference>
<dbReference type="PANTHER" id="PTHR13483:SF11">
    <property type="entry name" value="ZINC FINGER HIT DOMAIN-CONTAINING PROTEIN 3"/>
    <property type="match status" value="1"/>
</dbReference>
<keyword evidence="2 4" id="KW-0863">Zinc-finger</keyword>
<dbReference type="GeneID" id="75917172"/>
<accession>A0AAD5E4A3</accession>
<evidence type="ECO:0000256" key="2">
    <source>
        <dbReference type="ARBA" id="ARBA00022771"/>
    </source>
</evidence>
<dbReference type="GO" id="GO:0008270">
    <property type="term" value="F:zinc ion binding"/>
    <property type="evidence" value="ECO:0007669"/>
    <property type="project" value="UniProtKB-UniRule"/>
</dbReference>
<evidence type="ECO:0000259" key="5">
    <source>
        <dbReference type="PROSITE" id="PS51083"/>
    </source>
</evidence>
<comment type="caution">
    <text evidence="6">The sequence shown here is derived from an EMBL/GenBank/DDBJ whole genome shotgun (WGS) entry which is preliminary data.</text>
</comment>
<dbReference type="Gene3D" id="3.30.60.190">
    <property type="match status" value="1"/>
</dbReference>
<protein>
    <recommendedName>
        <fullName evidence="5">HIT-type domain-containing protein</fullName>
    </recommendedName>
</protein>
<dbReference type="GO" id="GO:0000463">
    <property type="term" value="P:maturation of LSU-rRNA from tricistronic rRNA transcript (SSU-rRNA, 5.8S rRNA, LSU-rRNA)"/>
    <property type="evidence" value="ECO:0007669"/>
    <property type="project" value="TreeGrafter"/>
</dbReference>
<dbReference type="GO" id="GO:0005634">
    <property type="term" value="C:nucleus"/>
    <property type="evidence" value="ECO:0007669"/>
    <property type="project" value="TreeGrafter"/>
</dbReference>
<dbReference type="PROSITE" id="PS51083">
    <property type="entry name" value="ZF_HIT"/>
    <property type="match status" value="1"/>
</dbReference>
<name>A0AAD5E4A3_UMBRA</name>
<dbReference type="GO" id="GO:0070761">
    <property type="term" value="C:pre-snoRNP complex"/>
    <property type="evidence" value="ECO:0007669"/>
    <property type="project" value="TreeGrafter"/>
</dbReference>
<evidence type="ECO:0000256" key="4">
    <source>
        <dbReference type="PROSITE-ProRule" id="PRU00453"/>
    </source>
</evidence>
<evidence type="ECO:0000313" key="7">
    <source>
        <dbReference type="Proteomes" id="UP001206595"/>
    </source>
</evidence>
<dbReference type="Proteomes" id="UP001206595">
    <property type="component" value="Unassembled WGS sequence"/>
</dbReference>
<dbReference type="InterPro" id="IPR051639">
    <property type="entry name" value="BCD1"/>
</dbReference>
<dbReference type="PANTHER" id="PTHR13483">
    <property type="entry name" value="BOX C_D SNORNA PROTEIN 1-RELATED"/>
    <property type="match status" value="1"/>
</dbReference>
<organism evidence="6 7">
    <name type="scientific">Umbelopsis ramanniana AG</name>
    <dbReference type="NCBI Taxonomy" id="1314678"/>
    <lineage>
        <taxon>Eukaryota</taxon>
        <taxon>Fungi</taxon>
        <taxon>Fungi incertae sedis</taxon>
        <taxon>Mucoromycota</taxon>
        <taxon>Mucoromycotina</taxon>
        <taxon>Umbelopsidomycetes</taxon>
        <taxon>Umbelopsidales</taxon>
        <taxon>Umbelopsidaceae</taxon>
        <taxon>Umbelopsis</taxon>
    </lineage>
</organism>
<dbReference type="GO" id="GO:0000492">
    <property type="term" value="P:box C/D snoRNP assembly"/>
    <property type="evidence" value="ECO:0007669"/>
    <property type="project" value="TreeGrafter"/>
</dbReference>
<evidence type="ECO:0000313" key="6">
    <source>
        <dbReference type="EMBL" id="KAI8576080.1"/>
    </source>
</evidence>
<dbReference type="GO" id="GO:0048254">
    <property type="term" value="P:snoRNA localization"/>
    <property type="evidence" value="ECO:0007669"/>
    <property type="project" value="TreeGrafter"/>
</dbReference>
<reference evidence="6" key="1">
    <citation type="submission" date="2021-06" db="EMBL/GenBank/DDBJ databases">
        <authorList>
            <consortium name="DOE Joint Genome Institute"/>
            <person name="Mondo S.J."/>
            <person name="Amses K.R."/>
            <person name="Simmons D.R."/>
            <person name="Longcore J.E."/>
            <person name="Seto K."/>
            <person name="Alves G.H."/>
            <person name="Bonds A.E."/>
            <person name="Quandt C.A."/>
            <person name="Davis W.J."/>
            <person name="Chang Y."/>
            <person name="Letcher P.M."/>
            <person name="Powell M.J."/>
            <person name="Kuo A."/>
            <person name="Labutti K."/>
            <person name="Pangilinan J."/>
            <person name="Andreopoulos W."/>
            <person name="Tritt A."/>
            <person name="Riley R."/>
            <person name="Hundley H."/>
            <person name="Johnson J."/>
            <person name="Lipzen A."/>
            <person name="Barry K."/>
            <person name="Berbee M.L."/>
            <person name="Buchler N.E."/>
            <person name="Grigoriev I.V."/>
            <person name="Spatafora J.W."/>
            <person name="Stajich J.E."/>
            <person name="James T.Y."/>
        </authorList>
    </citation>
    <scope>NUCLEOTIDE SEQUENCE</scope>
    <source>
        <strain evidence="6">AG</strain>
    </source>
</reference>
<evidence type="ECO:0000256" key="1">
    <source>
        <dbReference type="ARBA" id="ARBA00022723"/>
    </source>
</evidence>